<proteinExistence type="predicted"/>
<reference evidence="2" key="1">
    <citation type="submission" date="2016-01" db="EMBL/GenBank/DDBJ databases">
        <title>WGS of SAMN04407783.</title>
        <authorList>
            <person name="Adams M."/>
            <person name="Sutton G."/>
            <person name="Nelson K."/>
            <person name="Thaden J."/>
            <person name="Fowler V."/>
            <person name="Mccorrison J."/>
            <person name="Sanka R."/>
            <person name="Brinkac L."/>
            <person name="Nierman W."/>
        </authorList>
    </citation>
    <scope>NUCLEOTIDE SEQUENCE [LARGE SCALE GENOMIC DNA]</scope>
    <source>
        <strain evidence="2">GN04363</strain>
    </source>
</reference>
<keyword evidence="2" id="KW-1185">Reference proteome</keyword>
<evidence type="ECO:0000313" key="1">
    <source>
        <dbReference type="EMBL" id="KUQ85964.1"/>
    </source>
</evidence>
<name>A0A0X4EW90_9ENTR</name>
<dbReference type="Proteomes" id="UP000064715">
    <property type="component" value="Unassembled WGS sequence"/>
</dbReference>
<dbReference type="EMBL" id="LRCR01000003">
    <property type="protein sequence ID" value="KUQ85964.1"/>
    <property type="molecule type" value="Genomic_DNA"/>
</dbReference>
<evidence type="ECO:0000313" key="2">
    <source>
        <dbReference type="Proteomes" id="UP000064715"/>
    </source>
</evidence>
<protein>
    <submittedName>
        <fullName evidence="1">Uncharacterized protein</fullName>
    </submittedName>
</protein>
<organism evidence="1 2">
    <name type="scientific">Enterobacter genomosp. O</name>
    <dbReference type="NCBI Taxonomy" id="2364150"/>
    <lineage>
        <taxon>Bacteria</taxon>
        <taxon>Pseudomonadati</taxon>
        <taxon>Pseudomonadota</taxon>
        <taxon>Gammaproteobacteria</taxon>
        <taxon>Enterobacterales</taxon>
        <taxon>Enterobacteriaceae</taxon>
        <taxon>Enterobacter</taxon>
        <taxon>Enterobacter cloacae complex</taxon>
        <taxon>Enterobacter cloacae complex clade O</taxon>
    </lineage>
</organism>
<accession>A0A0X4EW90</accession>
<gene>
    <name evidence="1" type="ORF">AWI28_10050</name>
</gene>
<sequence>MNWLHAKRRNQAIAIAVLAALVALAFNYFTTTSTLQYGNVKDDFQMGFYDLMSQQKEIYDVSLKTTRGVLMTNITSPDDNRFVLKGKFTPTQKKNGRIYFTLTPIYYSTEQKGLMIDGLVDQLMYSNYWMEPISFNQQSLVVGQNGAIFLYPVSR</sequence>
<dbReference type="RefSeq" id="WP_059310355.1">
    <property type="nucleotide sequence ID" value="NZ_LRCR01000003.1"/>
</dbReference>
<dbReference type="AlphaFoldDB" id="A0A0X4EW90"/>
<dbReference type="OrthoDB" id="6518708at2"/>
<comment type="caution">
    <text evidence="1">The sequence shown here is derived from an EMBL/GenBank/DDBJ whole genome shotgun (WGS) entry which is preliminary data.</text>
</comment>